<keyword evidence="1" id="KW-0732">Signal</keyword>
<dbReference type="AlphaFoldDB" id="A0A815ICV6"/>
<protein>
    <submittedName>
        <fullName evidence="2">Uncharacterized protein</fullName>
    </submittedName>
</protein>
<comment type="caution">
    <text evidence="2">The sequence shown here is derived from an EMBL/GenBank/DDBJ whole genome shotgun (WGS) entry which is preliminary data.</text>
</comment>
<dbReference type="Proteomes" id="UP000663828">
    <property type="component" value="Unassembled WGS sequence"/>
</dbReference>
<name>A0A815ICV6_ADIRI</name>
<gene>
    <name evidence="2" type="ORF">EDS130_LOCUS34009</name>
    <name evidence="3" type="ORF">XAT740_LOCUS47437</name>
</gene>
<evidence type="ECO:0000313" key="4">
    <source>
        <dbReference type="Proteomes" id="UP000663828"/>
    </source>
</evidence>
<evidence type="ECO:0000313" key="3">
    <source>
        <dbReference type="EMBL" id="CAF1598797.1"/>
    </source>
</evidence>
<keyword evidence="4" id="KW-1185">Reference proteome</keyword>
<accession>A0A815ICV6</accession>
<evidence type="ECO:0000313" key="2">
    <source>
        <dbReference type="EMBL" id="CAF1364372.1"/>
    </source>
</evidence>
<proteinExistence type="predicted"/>
<evidence type="ECO:0000256" key="1">
    <source>
        <dbReference type="SAM" id="SignalP"/>
    </source>
</evidence>
<reference evidence="2" key="1">
    <citation type="submission" date="2021-02" db="EMBL/GenBank/DDBJ databases">
        <authorList>
            <person name="Nowell W R."/>
        </authorList>
    </citation>
    <scope>NUCLEOTIDE SEQUENCE</scope>
</reference>
<dbReference type="Proteomes" id="UP000663852">
    <property type="component" value="Unassembled WGS sequence"/>
</dbReference>
<feature type="chain" id="PRO_5036411725" evidence="1">
    <location>
        <begin position="29"/>
        <end position="80"/>
    </location>
</feature>
<dbReference type="OrthoDB" id="4383396at2759"/>
<evidence type="ECO:0000313" key="5">
    <source>
        <dbReference type="Proteomes" id="UP000663852"/>
    </source>
</evidence>
<dbReference type="EMBL" id="CAJNOJ010000279">
    <property type="protein sequence ID" value="CAF1364372.1"/>
    <property type="molecule type" value="Genomic_DNA"/>
</dbReference>
<sequence length="80" mass="8745">MRISIKMNRRYFTMLALLSLVVIASTMSIKPDEQVKGGCPQAEKVCRGFGGGDLCNSRCRQCGYSRGACGGFGWQTCQCL</sequence>
<feature type="signal peptide" evidence="1">
    <location>
        <begin position="1"/>
        <end position="28"/>
    </location>
</feature>
<organism evidence="2 5">
    <name type="scientific">Adineta ricciae</name>
    <name type="common">Rotifer</name>
    <dbReference type="NCBI Taxonomy" id="249248"/>
    <lineage>
        <taxon>Eukaryota</taxon>
        <taxon>Metazoa</taxon>
        <taxon>Spiralia</taxon>
        <taxon>Gnathifera</taxon>
        <taxon>Rotifera</taxon>
        <taxon>Eurotatoria</taxon>
        <taxon>Bdelloidea</taxon>
        <taxon>Adinetida</taxon>
        <taxon>Adinetidae</taxon>
        <taxon>Adineta</taxon>
    </lineage>
</organism>
<dbReference type="EMBL" id="CAJNOR010006577">
    <property type="protein sequence ID" value="CAF1598797.1"/>
    <property type="molecule type" value="Genomic_DNA"/>
</dbReference>